<protein>
    <submittedName>
        <fullName evidence="2">MaoC family dehydratase</fullName>
    </submittedName>
</protein>
<dbReference type="RefSeq" id="WP_377530903.1">
    <property type="nucleotide sequence ID" value="NZ_JBHTLD010000206.1"/>
</dbReference>
<dbReference type="InterPro" id="IPR029069">
    <property type="entry name" value="HotDog_dom_sf"/>
</dbReference>
<feature type="domain" description="MaoC-like" evidence="1">
    <location>
        <begin position="17"/>
        <end position="127"/>
    </location>
</feature>
<evidence type="ECO:0000313" key="2">
    <source>
        <dbReference type="EMBL" id="MFD1188052.1"/>
    </source>
</evidence>
<dbReference type="CDD" id="cd03450">
    <property type="entry name" value="NodN"/>
    <property type="match status" value="1"/>
</dbReference>
<comment type="caution">
    <text evidence="2">The sequence shown here is derived from an EMBL/GenBank/DDBJ whole genome shotgun (WGS) entry which is preliminary data.</text>
</comment>
<accession>A0ABW3SVT4</accession>
<keyword evidence="3" id="KW-1185">Reference proteome</keyword>
<dbReference type="Pfam" id="PF01575">
    <property type="entry name" value="MaoC_dehydratas"/>
    <property type="match status" value="1"/>
</dbReference>
<dbReference type="EMBL" id="JBHTLD010000206">
    <property type="protein sequence ID" value="MFD1188052.1"/>
    <property type="molecule type" value="Genomic_DNA"/>
</dbReference>
<reference evidence="3" key="1">
    <citation type="journal article" date="2019" name="Int. J. Syst. Evol. Microbiol.">
        <title>The Global Catalogue of Microorganisms (GCM) 10K type strain sequencing project: providing services to taxonomists for standard genome sequencing and annotation.</title>
        <authorList>
            <consortium name="The Broad Institute Genomics Platform"/>
            <consortium name="The Broad Institute Genome Sequencing Center for Infectious Disease"/>
            <person name="Wu L."/>
            <person name="Ma J."/>
        </authorList>
    </citation>
    <scope>NUCLEOTIDE SEQUENCE [LARGE SCALE GENOMIC DNA]</scope>
    <source>
        <strain evidence="3">JCM 31319</strain>
    </source>
</reference>
<evidence type="ECO:0000313" key="3">
    <source>
        <dbReference type="Proteomes" id="UP001597094"/>
    </source>
</evidence>
<proteinExistence type="predicted"/>
<dbReference type="InterPro" id="IPR002539">
    <property type="entry name" value="MaoC-like_dom"/>
</dbReference>
<sequence>MSKLTIRSLEELEKYEGTEMGVSDYHTITQQQINLFADATLDHQWIHLDAERAATETPFKATIAHGYLTVSLLPYLWHQITAIENLKMQVNYEIESLRFNQAVTVDSAVRLRAKLLSVKNLRGIAKARLEVTLEIEGSKKPAFTGVITFLYHFND</sequence>
<dbReference type="PANTHER" id="PTHR42993:SF1">
    <property type="entry name" value="MAOC-LIKE DEHYDRATASE DOMAIN-CONTAINING PROTEIN"/>
    <property type="match status" value="1"/>
</dbReference>
<dbReference type="Proteomes" id="UP001597094">
    <property type="component" value="Unassembled WGS sequence"/>
</dbReference>
<dbReference type="Gene3D" id="3.10.129.10">
    <property type="entry name" value="Hotdog Thioesterase"/>
    <property type="match status" value="1"/>
</dbReference>
<organism evidence="2 3">
    <name type="scientific">Pontibacter rugosus</name>
    <dbReference type="NCBI Taxonomy" id="1745966"/>
    <lineage>
        <taxon>Bacteria</taxon>
        <taxon>Pseudomonadati</taxon>
        <taxon>Bacteroidota</taxon>
        <taxon>Cytophagia</taxon>
        <taxon>Cytophagales</taxon>
        <taxon>Hymenobacteraceae</taxon>
        <taxon>Pontibacter</taxon>
    </lineage>
</organism>
<dbReference type="SUPFAM" id="SSF54637">
    <property type="entry name" value="Thioesterase/thiol ester dehydrase-isomerase"/>
    <property type="match status" value="1"/>
</dbReference>
<name>A0ABW3SVT4_9BACT</name>
<evidence type="ECO:0000259" key="1">
    <source>
        <dbReference type="Pfam" id="PF01575"/>
    </source>
</evidence>
<gene>
    <name evidence="2" type="ORF">ACFQ2O_17700</name>
</gene>
<dbReference type="InterPro" id="IPR039375">
    <property type="entry name" value="NodN-like"/>
</dbReference>
<dbReference type="PANTHER" id="PTHR42993">
    <property type="entry name" value="MAOC-LIKE DEHYDRATASE DOMAIN-CONTAINING PROTEIN"/>
    <property type="match status" value="1"/>
</dbReference>